<evidence type="ECO:0000256" key="1">
    <source>
        <dbReference type="SAM" id="MobiDB-lite"/>
    </source>
</evidence>
<evidence type="ECO:0000256" key="2">
    <source>
        <dbReference type="SAM" id="Phobius"/>
    </source>
</evidence>
<dbReference type="AlphaFoldDB" id="A0A2R2MNY9"/>
<proteinExistence type="predicted"/>
<dbReference type="InParanoid" id="A0A2R2MNY9"/>
<feature type="region of interest" description="Disordered" evidence="1">
    <location>
        <begin position="297"/>
        <end position="497"/>
    </location>
</feature>
<dbReference type="GeneID" id="106176126"/>
<feature type="compositionally biased region" description="Low complexity" evidence="1">
    <location>
        <begin position="427"/>
        <end position="450"/>
    </location>
</feature>
<reference evidence="4" key="1">
    <citation type="submission" date="2025-08" db="UniProtKB">
        <authorList>
            <consortium name="RefSeq"/>
        </authorList>
    </citation>
    <scope>IDENTIFICATION</scope>
    <source>
        <tissue evidence="4">Gonads</tissue>
    </source>
</reference>
<feature type="compositionally biased region" description="Basic and acidic residues" evidence="1">
    <location>
        <begin position="368"/>
        <end position="381"/>
    </location>
</feature>
<keyword evidence="2" id="KW-0472">Membrane</keyword>
<dbReference type="Proteomes" id="UP000085678">
    <property type="component" value="Unplaced"/>
</dbReference>
<feature type="region of interest" description="Disordered" evidence="1">
    <location>
        <begin position="128"/>
        <end position="152"/>
    </location>
</feature>
<gene>
    <name evidence="4" type="primary">LOC106176126</name>
</gene>
<evidence type="ECO:0000313" key="3">
    <source>
        <dbReference type="Proteomes" id="UP000085678"/>
    </source>
</evidence>
<keyword evidence="2" id="KW-0812">Transmembrane</keyword>
<feature type="compositionally biased region" description="Low complexity" evidence="1">
    <location>
        <begin position="305"/>
        <end position="318"/>
    </location>
</feature>
<protein>
    <submittedName>
        <fullName evidence="4">Uncharacterized protein LOC106176126</fullName>
    </submittedName>
</protein>
<evidence type="ECO:0000313" key="4">
    <source>
        <dbReference type="RefSeq" id="XP_023931941.1"/>
    </source>
</evidence>
<feature type="compositionally biased region" description="Basic and acidic residues" evidence="1">
    <location>
        <begin position="139"/>
        <end position="152"/>
    </location>
</feature>
<keyword evidence="3" id="KW-1185">Reference proteome</keyword>
<feature type="compositionally biased region" description="Basic and acidic residues" evidence="1">
    <location>
        <begin position="229"/>
        <end position="256"/>
    </location>
</feature>
<dbReference type="RefSeq" id="XP_023931941.1">
    <property type="nucleotide sequence ID" value="XM_024076173.1"/>
</dbReference>
<feature type="compositionally biased region" description="Polar residues" evidence="1">
    <location>
        <begin position="407"/>
        <end position="426"/>
    </location>
</feature>
<sequence>MDGDNKSGEGEAPVTVATGAQTEDFMSKYLPYILLGVACFILLIVLVSIIAYCACRKKKNAASFPTVKIEQDGEKGDVQNTELILKASSGSPETKIKGFDNLAAEYDEDVEMYEKAIEEIDVAITSHENKKPLTTQQNKTDESDLDSRAEGRRESIALMVEETGGQRESLYDILPSRRNSAAVHIIPEMTLVNIENESETSKNGPKIDSAVSLAAAACIVQDLLNKEMRDTRKDENGTKHAAAEDSLHSENKKDDSTSSASTSDDDDDANLTELREDKVTPLIEALVVGTVVETSQLQAKRQDSKGSSNDGSGSSDNGSDSDGESDSDNEHEGSYSLINENDTVVTEAAIDAQEESNVQDGMGTVLEKTCDQIEEKAKSSADDELTTDSVSEQDNGLNSEEQKQEMEVQSAQELETSTKVMINNQRSTSYSVSSLESLKTESDSSSSSSSEDGDGIQYDFKLTTKIKKEAEKAEGEEETKTGSSGTNATCLNIESSL</sequence>
<feature type="compositionally biased region" description="Polar residues" evidence="1">
    <location>
        <begin position="487"/>
        <end position="497"/>
    </location>
</feature>
<name>A0A2R2MNY9_LINAN</name>
<dbReference type="KEGG" id="lak:106176126"/>
<accession>A0A2R2MNY9</accession>
<feature type="transmembrane region" description="Helical" evidence="2">
    <location>
        <begin position="32"/>
        <end position="55"/>
    </location>
</feature>
<feature type="region of interest" description="Disordered" evidence="1">
    <location>
        <begin position="229"/>
        <end position="276"/>
    </location>
</feature>
<keyword evidence="2" id="KW-1133">Transmembrane helix</keyword>
<feature type="compositionally biased region" description="Polar residues" evidence="1">
    <location>
        <begin position="387"/>
        <end position="399"/>
    </location>
</feature>
<organism evidence="3 4">
    <name type="scientific">Lingula anatina</name>
    <name type="common">Brachiopod</name>
    <name type="synonym">Lingula unguis</name>
    <dbReference type="NCBI Taxonomy" id="7574"/>
    <lineage>
        <taxon>Eukaryota</taxon>
        <taxon>Metazoa</taxon>
        <taxon>Spiralia</taxon>
        <taxon>Lophotrochozoa</taxon>
        <taxon>Brachiopoda</taxon>
        <taxon>Linguliformea</taxon>
        <taxon>Lingulata</taxon>
        <taxon>Lingulida</taxon>
        <taxon>Linguloidea</taxon>
        <taxon>Lingulidae</taxon>
        <taxon>Lingula</taxon>
    </lineage>
</organism>